<sequence length="80" mass="8206">MAEAGTQVEAILRSPVDEATRVHLGTGALGVVVAPALASCRARGMWVMKGRVHAGPYLELVRFRGGQPAGRAGGAADPVL</sequence>
<name>C0W7T3_9ACTO</name>
<organism evidence="1 2">
    <name type="scientific">Actinomyces urogenitalis DSM 15434</name>
    <dbReference type="NCBI Taxonomy" id="525246"/>
    <lineage>
        <taxon>Bacteria</taxon>
        <taxon>Bacillati</taxon>
        <taxon>Actinomycetota</taxon>
        <taxon>Actinomycetes</taxon>
        <taxon>Actinomycetales</taxon>
        <taxon>Actinomycetaceae</taxon>
        <taxon>Actinomyces</taxon>
    </lineage>
</organism>
<keyword evidence="2" id="KW-1185">Reference proteome</keyword>
<dbReference type="HOGENOM" id="CLU_2611405_0_0_11"/>
<protein>
    <submittedName>
        <fullName evidence="1">Uncharacterized protein</fullName>
    </submittedName>
</protein>
<proteinExistence type="predicted"/>
<feature type="non-terminal residue" evidence="1">
    <location>
        <position position="80"/>
    </location>
</feature>
<evidence type="ECO:0000313" key="2">
    <source>
        <dbReference type="Proteomes" id="UP000004778"/>
    </source>
</evidence>
<dbReference type="Proteomes" id="UP000004778">
    <property type="component" value="Unassembled WGS sequence"/>
</dbReference>
<evidence type="ECO:0000313" key="1">
    <source>
        <dbReference type="EMBL" id="EEH65213.1"/>
    </source>
</evidence>
<accession>C0W7T3</accession>
<gene>
    <name evidence="1" type="ORF">HMPREF0058_1927</name>
</gene>
<dbReference type="AlphaFoldDB" id="C0W7T3"/>
<dbReference type="EMBL" id="ACFH01000166">
    <property type="protein sequence ID" value="EEH65213.1"/>
    <property type="molecule type" value="Genomic_DNA"/>
</dbReference>
<comment type="caution">
    <text evidence="1">The sequence shown here is derived from an EMBL/GenBank/DDBJ whole genome shotgun (WGS) entry which is preliminary data.</text>
</comment>
<reference evidence="1 2" key="1">
    <citation type="submission" date="2009-01" db="EMBL/GenBank/DDBJ databases">
        <authorList>
            <person name="Qin X."/>
            <person name="Bachman B."/>
            <person name="Battles P."/>
            <person name="Bell A."/>
            <person name="Bess C."/>
            <person name="Bickham C."/>
            <person name="Chaboub L."/>
            <person name="Chen D."/>
            <person name="Coyle M."/>
            <person name="Deiros D.R."/>
            <person name="Dinh H."/>
            <person name="Forbes L."/>
            <person name="Fowler G."/>
            <person name="Francisco L."/>
            <person name="Fu Q."/>
            <person name="Gubbala S."/>
            <person name="Hale W."/>
            <person name="Han Y."/>
            <person name="Hemphill L."/>
            <person name="Highlander S.K."/>
            <person name="Hirani K."/>
            <person name="Hogues M."/>
            <person name="Jackson L."/>
            <person name="Jakkamsetti A."/>
            <person name="Javaid M."/>
            <person name="Jiang H."/>
            <person name="Korchina V."/>
            <person name="Kovar C."/>
            <person name="Lara F."/>
            <person name="Lee S."/>
            <person name="Mata R."/>
            <person name="Mathew T."/>
            <person name="Moen C."/>
            <person name="Morales K."/>
            <person name="Munidasa M."/>
            <person name="Nazareth L."/>
            <person name="Ngo R."/>
            <person name="Nguyen L."/>
            <person name="Okwuonu G."/>
            <person name="Ongeri F."/>
            <person name="Patil S."/>
            <person name="Petrosino J."/>
            <person name="Pham C."/>
            <person name="Pham P."/>
            <person name="Pu L.-L."/>
            <person name="Puazo M."/>
            <person name="Raj R."/>
            <person name="Reid J."/>
            <person name="Rouhana J."/>
            <person name="Saada N."/>
            <person name="Shang Y."/>
            <person name="Simmons D."/>
            <person name="Thornton R."/>
            <person name="Warren J."/>
            <person name="Weissenberger G."/>
            <person name="Zhang J."/>
            <person name="Zhang L."/>
            <person name="Zhou C."/>
            <person name="Zhu D."/>
            <person name="Muzny D."/>
            <person name="Worley K."/>
            <person name="Gibbs R."/>
        </authorList>
    </citation>
    <scope>NUCLEOTIDE SEQUENCE [LARGE SCALE GENOMIC DNA]</scope>
    <source>
        <strain evidence="1 2">DSM 15434</strain>
    </source>
</reference>